<reference evidence="5" key="1">
    <citation type="submission" date="2020-02" db="EMBL/GenBank/DDBJ databases">
        <title>Genomic Insights into the Phylogeny and Genetic Plasticity of the Human and Animal Enteric Pathogen Clostridium perfringens.</title>
        <authorList>
            <person name="Feng Y."/>
            <person name="Hu Y."/>
        </authorList>
    </citation>
    <scope>NUCLEOTIDE SEQUENCE</scope>
    <source>
        <strain evidence="5">CP-08</strain>
    </source>
</reference>
<proteinExistence type="inferred from homology"/>
<feature type="coiled-coil region" evidence="4">
    <location>
        <begin position="185"/>
        <end position="219"/>
    </location>
</feature>
<name>A0A6G4ZG31_CLOPF</name>
<dbReference type="SUPFAM" id="SSF52540">
    <property type="entry name" value="P-loop containing nucleoside triphosphate hydrolases"/>
    <property type="match status" value="2"/>
</dbReference>
<dbReference type="AlphaFoldDB" id="A0A6G4ZG31"/>
<keyword evidence="4" id="KW-0175">Coiled coil</keyword>
<evidence type="ECO:0000256" key="2">
    <source>
        <dbReference type="ARBA" id="ARBA00011322"/>
    </source>
</evidence>
<dbReference type="EMBL" id="JAALNF010000013">
    <property type="protein sequence ID" value="NGT91313.1"/>
    <property type="molecule type" value="Genomic_DNA"/>
</dbReference>
<dbReference type="PANTHER" id="PTHR32114:SF2">
    <property type="entry name" value="ABC TRANSPORTER ABCH.3"/>
    <property type="match status" value="1"/>
</dbReference>
<dbReference type="RefSeq" id="WP_164792368.1">
    <property type="nucleotide sequence ID" value="NZ_JAALNF010000013.1"/>
</dbReference>
<feature type="coiled-coil region" evidence="4">
    <location>
        <begin position="272"/>
        <end position="299"/>
    </location>
</feature>
<feature type="coiled-coil region" evidence="4">
    <location>
        <begin position="597"/>
        <end position="634"/>
    </location>
</feature>
<dbReference type="GO" id="GO:0006302">
    <property type="term" value="P:double-strand break repair"/>
    <property type="evidence" value="ECO:0007669"/>
    <property type="project" value="InterPro"/>
</dbReference>
<evidence type="ECO:0000256" key="3">
    <source>
        <dbReference type="ARBA" id="ARBA00013368"/>
    </source>
</evidence>
<gene>
    <name evidence="5" type="ORF">G6Z02_14110</name>
</gene>
<dbReference type="PANTHER" id="PTHR32114">
    <property type="entry name" value="ABC TRANSPORTER ABCH.3"/>
    <property type="match status" value="1"/>
</dbReference>
<evidence type="ECO:0000313" key="5">
    <source>
        <dbReference type="EMBL" id="NGT91313.1"/>
    </source>
</evidence>
<dbReference type="InterPro" id="IPR027417">
    <property type="entry name" value="P-loop_NTPase"/>
</dbReference>
<sequence length="805" mass="95050">MLIIKKIEIKNFKIYKEENIDLGENKFIMLTGPNGYGKTSLIDAIEWCITGTIKRLELKHSNRCKKAKEKKRVENSIGILKNKNCDRDEFVSVKLTFICDGEEVTILRERKKDSLEIDEEFEIVGRISNENIKEKIEKIKTENSFYKYNFLDMSKSYRFMETSRVDLKEQVSDFIKDRNNINHLIDNLNEKISEIDIKINNNKENIVKNETEKDKIQKEIENLAEFSDIKEYPNIAAYIGDPLNLKSIEEAKNVDKLIRGWGYNYVYENILNLNKSKNAEKNKKELEEIKNEFIKEENLIIKFIEEKFYEKEKRNKISDKISELEEFKDILNKKFNADASEYDSYEVLKNNFIAKKKEYEQLSNEINLIDQNIRELEKGSKIIEIFSLLVNNKDDIIDEYRNKGNVNCPLCGSSEVFAKIKKDDIAKYSSEYLDKYDEILKSNFELKEKKKGALDGIWNSFNVFLDNFIKNEIKKLKENNSRIIGEWKRVKKFFELINKSSLTISKDIIKTIDNEIETKCNGILSKEDAIRIHEKVYEVLKYLQYAELDDIKMKNYSKSIVIIKSLFNDELNYNKFDYNIMVKKLVYLKYYISSKEIEDKSKELNIYEKKINELNNKNEELKDIKETLKKYTDDIGNRLKEIEQTEFEDVGPYLFRIFNKIIKHTNIDGFKFKRDSSRVQGESGISFLDLEENNIMNMFSEGQLGVFMISYFIGNILKRKNENLIESFFMDDITNCLDDINVLSFIDIIKYLINDENNGMNQLFFATCNNNIEALFKNRMEGFNIPYKSIEFDSFGMLNKSNIKN</sequence>
<dbReference type="GO" id="GO:0016887">
    <property type="term" value="F:ATP hydrolysis activity"/>
    <property type="evidence" value="ECO:0007669"/>
    <property type="project" value="InterPro"/>
</dbReference>
<dbReference type="Gene3D" id="3.40.50.300">
    <property type="entry name" value="P-loop containing nucleotide triphosphate hydrolases"/>
    <property type="match status" value="2"/>
</dbReference>
<feature type="coiled-coil region" evidence="4">
    <location>
        <begin position="345"/>
        <end position="379"/>
    </location>
</feature>
<comment type="subunit">
    <text evidence="2">Heterodimer of SbcC and SbcD.</text>
</comment>
<evidence type="ECO:0000256" key="1">
    <source>
        <dbReference type="ARBA" id="ARBA00006930"/>
    </source>
</evidence>
<protein>
    <recommendedName>
        <fullName evidence="3">Nuclease SbcCD subunit C</fullName>
    </recommendedName>
</protein>
<accession>A0A6G4ZG31</accession>
<comment type="similarity">
    <text evidence="1">Belongs to the SMC family. SbcC subfamily.</text>
</comment>
<comment type="caution">
    <text evidence="5">The sequence shown here is derived from an EMBL/GenBank/DDBJ whole genome shotgun (WGS) entry which is preliminary data.</text>
</comment>
<evidence type="ECO:0000256" key="4">
    <source>
        <dbReference type="SAM" id="Coils"/>
    </source>
</evidence>
<organism evidence="5">
    <name type="scientific">Clostridium perfringens</name>
    <dbReference type="NCBI Taxonomy" id="1502"/>
    <lineage>
        <taxon>Bacteria</taxon>
        <taxon>Bacillati</taxon>
        <taxon>Bacillota</taxon>
        <taxon>Clostridia</taxon>
        <taxon>Eubacteriales</taxon>
        <taxon>Clostridiaceae</taxon>
        <taxon>Clostridium</taxon>
    </lineage>
</organism>